<sequence length="512" mass="55292">MTSFSLTGAAPNKLTKTRGAKVVKPILKKLSSSPKNSLDLNRGWDEQPVDQLDIDNGNNRNSVNYRSAKDVGFGYAGGVVAAKADEDSVADLGATGNSVRVKYQHARSASQTSSGSGSRAFCHPFQQTPRTATPPLSYAPSLASFDNGRYSPTIAETEDETATDSPQQAQPQPTSHPMQSPPPPPPVRSNTTNCLRQRPSIASSRANSYSDANSASKTLRINTGRSTPTAISSHPDAHGVVTTSRSDDQLGQNDSPTGTVGGAASSTQQQSTVVSPTSSTGTPMSPLRTSLDLTSGFPRLRSRSTDIDSAARLEKIRNARRKFEEKERANQEKYDRELIKKRERKDTKEASRIEKESARKSSLSDLPRPSMTRKATATSIATITGPTRTASGFSFTKHGSGGSSKTSRSKGDVTASSFWDRSSTIGPATNPTSGDNSQPEMSEKHGLGFASRKYESVPADQAAPPAFIANPVDHVKFEQTRRRSSGPKRKTQNYWQEFILWLRTKILRLSGR</sequence>
<evidence type="ECO:0000313" key="3">
    <source>
        <dbReference type="Proteomes" id="UP001451303"/>
    </source>
</evidence>
<gene>
    <name evidence="2" type="ORF">QR685DRAFT_567847</name>
</gene>
<feature type="compositionally biased region" description="Polar residues" evidence="1">
    <location>
        <begin position="414"/>
        <end position="440"/>
    </location>
</feature>
<keyword evidence="3" id="KW-1185">Reference proteome</keyword>
<feature type="compositionally biased region" description="Low complexity" evidence="1">
    <location>
        <begin position="391"/>
        <end position="406"/>
    </location>
</feature>
<dbReference type="EMBL" id="JAVLET010000001">
    <property type="protein sequence ID" value="KAL0474972.1"/>
    <property type="molecule type" value="Genomic_DNA"/>
</dbReference>
<organism evidence="2 3">
    <name type="scientific">Neurospora intermedia</name>
    <dbReference type="NCBI Taxonomy" id="5142"/>
    <lineage>
        <taxon>Eukaryota</taxon>
        <taxon>Fungi</taxon>
        <taxon>Dikarya</taxon>
        <taxon>Ascomycota</taxon>
        <taxon>Pezizomycotina</taxon>
        <taxon>Sordariomycetes</taxon>
        <taxon>Sordariomycetidae</taxon>
        <taxon>Sordariales</taxon>
        <taxon>Sordariaceae</taxon>
        <taxon>Neurospora</taxon>
    </lineage>
</organism>
<feature type="compositionally biased region" description="Low complexity" evidence="1">
    <location>
        <begin position="106"/>
        <end position="120"/>
    </location>
</feature>
<comment type="caution">
    <text evidence="2">The sequence shown here is derived from an EMBL/GenBank/DDBJ whole genome shotgun (WGS) entry which is preliminary data.</text>
</comment>
<evidence type="ECO:0000313" key="2">
    <source>
        <dbReference type="EMBL" id="KAL0474972.1"/>
    </source>
</evidence>
<dbReference type="Proteomes" id="UP001451303">
    <property type="component" value="Unassembled WGS sequence"/>
</dbReference>
<feature type="region of interest" description="Disordered" evidence="1">
    <location>
        <begin position="324"/>
        <end position="446"/>
    </location>
</feature>
<feature type="compositionally biased region" description="Basic and acidic residues" evidence="1">
    <location>
        <begin position="324"/>
        <end position="359"/>
    </location>
</feature>
<feature type="compositionally biased region" description="Polar residues" evidence="1">
    <location>
        <begin position="188"/>
        <end position="232"/>
    </location>
</feature>
<reference evidence="2 3" key="1">
    <citation type="submission" date="2023-09" db="EMBL/GenBank/DDBJ databases">
        <title>Multi-omics analysis of a traditional fermented food reveals byproduct-associated fungal strains for waste-to-food upcycling.</title>
        <authorList>
            <consortium name="Lawrence Berkeley National Laboratory"/>
            <person name="Rekdal V.M."/>
            <person name="Villalobos-Escobedo J.M."/>
            <person name="Rodriguez-Valeron N."/>
            <person name="Garcia M.O."/>
            <person name="Vasquez D.P."/>
            <person name="Damayanti I."/>
            <person name="Sorensen P.M."/>
            <person name="Baidoo E.E."/>
            <person name="De Carvalho A.C."/>
            <person name="Riley R."/>
            <person name="Lipzen A."/>
            <person name="He G."/>
            <person name="Yan M."/>
            <person name="Haridas S."/>
            <person name="Daum C."/>
            <person name="Yoshinaga Y."/>
            <person name="Ng V."/>
            <person name="Grigoriev I.V."/>
            <person name="Munk R."/>
            <person name="Nuraida L."/>
            <person name="Wijaya C.H."/>
            <person name="Morales P.-C."/>
            <person name="Keasling J.D."/>
        </authorList>
    </citation>
    <scope>NUCLEOTIDE SEQUENCE [LARGE SCALE GENOMIC DNA]</scope>
    <source>
        <strain evidence="2 3">FGSC 2613</strain>
    </source>
</reference>
<feature type="compositionally biased region" description="Low complexity" evidence="1">
    <location>
        <begin position="262"/>
        <end position="286"/>
    </location>
</feature>
<feature type="compositionally biased region" description="Polar residues" evidence="1">
    <location>
        <begin position="241"/>
        <end position="258"/>
    </location>
</feature>
<name>A0ABR3DRK8_NEUIN</name>
<proteinExistence type="predicted"/>
<evidence type="ECO:0000256" key="1">
    <source>
        <dbReference type="SAM" id="MobiDB-lite"/>
    </source>
</evidence>
<feature type="compositionally biased region" description="Polar residues" evidence="1">
    <location>
        <begin position="373"/>
        <end position="390"/>
    </location>
</feature>
<feature type="region of interest" description="Disordered" evidence="1">
    <location>
        <begin position="105"/>
        <end position="301"/>
    </location>
</feature>
<accession>A0ABR3DRK8</accession>
<protein>
    <submittedName>
        <fullName evidence="2">Uncharacterized protein</fullName>
    </submittedName>
</protein>